<dbReference type="Gene3D" id="3.40.50.2300">
    <property type="match status" value="2"/>
</dbReference>
<proteinExistence type="predicted"/>
<feature type="domain" description="HTH lacI-type" evidence="4">
    <location>
        <begin position="2"/>
        <end position="58"/>
    </location>
</feature>
<dbReference type="Pfam" id="PF00356">
    <property type="entry name" value="LacI"/>
    <property type="match status" value="1"/>
</dbReference>
<dbReference type="Pfam" id="PF13377">
    <property type="entry name" value="Peripla_BP_3"/>
    <property type="match status" value="1"/>
</dbReference>
<evidence type="ECO:0000256" key="1">
    <source>
        <dbReference type="ARBA" id="ARBA00023015"/>
    </source>
</evidence>
<dbReference type="PANTHER" id="PTHR30146:SF149">
    <property type="entry name" value="HTH-TYPE TRANSCRIPTIONAL REGULATOR EBGR"/>
    <property type="match status" value="1"/>
</dbReference>
<accession>A0A120GPA7</accession>
<organism evidence="5 6">
    <name type="scientific">Peribacillus simplex</name>
    <dbReference type="NCBI Taxonomy" id="1478"/>
    <lineage>
        <taxon>Bacteria</taxon>
        <taxon>Bacillati</taxon>
        <taxon>Bacillota</taxon>
        <taxon>Bacilli</taxon>
        <taxon>Bacillales</taxon>
        <taxon>Bacillaceae</taxon>
        <taxon>Peribacillus</taxon>
    </lineage>
</organism>
<keyword evidence="2" id="KW-0238">DNA-binding</keyword>
<protein>
    <submittedName>
        <fullName evidence="5">LacI family transcriptional regulator</fullName>
    </submittedName>
</protein>
<dbReference type="PRINTS" id="PR00036">
    <property type="entry name" value="HTHLACI"/>
</dbReference>
<dbReference type="SUPFAM" id="SSF53822">
    <property type="entry name" value="Periplasmic binding protein-like I"/>
    <property type="match status" value="1"/>
</dbReference>
<sequence length="329" mass="37334">MATIKDIAEKAGVSIATVSRVLNYDDSLSVTDETRKRIFEAAETLSYKRRAIRKAAPSKFAIIHWYTEKEELEDLYYMSIRFGIERRCQQLEAQLVKYFYNDLEEVKLENIQGIIAIGKFSKEQVLALAEITENIVLVDHSLEDDSFDSVKIDFEKATKKIINYLIEKGHTSIGYIGGKESYKDKSGDIRDLREQTFKIYGNEKQVLEEKFIYMGTFSVEDGYRLMKAAITEHGDELPTAFFAGNDLIAIGCLRALHEEGIPVPERVNIIGLNDISVSKYVYPALTTLKVHTELMGETAADLVMEQVMGRKIVKQVLIGTELIIRSSSF</sequence>
<dbReference type="AlphaFoldDB" id="A0A120GPA7"/>
<dbReference type="Proteomes" id="UP000064189">
    <property type="component" value="Unassembled WGS sequence"/>
</dbReference>
<dbReference type="InterPro" id="IPR000843">
    <property type="entry name" value="HTH_LacI"/>
</dbReference>
<dbReference type="GO" id="GO:0000976">
    <property type="term" value="F:transcription cis-regulatory region binding"/>
    <property type="evidence" value="ECO:0007669"/>
    <property type="project" value="TreeGrafter"/>
</dbReference>
<evidence type="ECO:0000256" key="3">
    <source>
        <dbReference type="ARBA" id="ARBA00023163"/>
    </source>
</evidence>
<dbReference type="RefSeq" id="WP_061142747.1">
    <property type="nucleotide sequence ID" value="NZ_LNNH01000027.1"/>
</dbReference>
<reference evidence="5 6" key="1">
    <citation type="submission" date="2015-11" db="EMBL/GenBank/DDBJ databases">
        <title>Genome Sequence of Bacillus simplex strain VanAntwerpen2.</title>
        <authorList>
            <person name="Couger M.B."/>
        </authorList>
    </citation>
    <scope>NUCLEOTIDE SEQUENCE [LARGE SCALE GENOMIC DNA]</scope>
    <source>
        <strain evidence="5 6">VanAntwerpen02</strain>
    </source>
</reference>
<dbReference type="SMART" id="SM00354">
    <property type="entry name" value="HTH_LACI"/>
    <property type="match status" value="1"/>
</dbReference>
<keyword evidence="1" id="KW-0805">Transcription regulation</keyword>
<dbReference type="EMBL" id="LNNH01000027">
    <property type="protein sequence ID" value="KWW17606.1"/>
    <property type="molecule type" value="Genomic_DNA"/>
</dbReference>
<comment type="caution">
    <text evidence="5">The sequence shown here is derived from an EMBL/GenBank/DDBJ whole genome shotgun (WGS) entry which is preliminary data.</text>
</comment>
<evidence type="ECO:0000259" key="4">
    <source>
        <dbReference type="PROSITE" id="PS50932"/>
    </source>
</evidence>
<keyword evidence="3" id="KW-0804">Transcription</keyword>
<evidence type="ECO:0000313" key="6">
    <source>
        <dbReference type="Proteomes" id="UP000064189"/>
    </source>
</evidence>
<dbReference type="CDD" id="cd01544">
    <property type="entry name" value="PBP1_GalR"/>
    <property type="match status" value="1"/>
</dbReference>
<evidence type="ECO:0000256" key="2">
    <source>
        <dbReference type="ARBA" id="ARBA00023125"/>
    </source>
</evidence>
<gene>
    <name evidence="5" type="ORF">AS888_21545</name>
</gene>
<dbReference type="PANTHER" id="PTHR30146">
    <property type="entry name" value="LACI-RELATED TRANSCRIPTIONAL REPRESSOR"/>
    <property type="match status" value="1"/>
</dbReference>
<keyword evidence="6" id="KW-1185">Reference proteome</keyword>
<dbReference type="PROSITE" id="PS50932">
    <property type="entry name" value="HTH_LACI_2"/>
    <property type="match status" value="1"/>
</dbReference>
<dbReference type="InterPro" id="IPR046335">
    <property type="entry name" value="LacI/GalR-like_sensor"/>
</dbReference>
<dbReference type="SUPFAM" id="SSF47413">
    <property type="entry name" value="lambda repressor-like DNA-binding domains"/>
    <property type="match status" value="1"/>
</dbReference>
<dbReference type="PROSITE" id="PS00356">
    <property type="entry name" value="HTH_LACI_1"/>
    <property type="match status" value="1"/>
</dbReference>
<dbReference type="InterPro" id="IPR010982">
    <property type="entry name" value="Lambda_DNA-bd_dom_sf"/>
</dbReference>
<dbReference type="Gene3D" id="1.10.260.40">
    <property type="entry name" value="lambda repressor-like DNA-binding domains"/>
    <property type="match status" value="1"/>
</dbReference>
<dbReference type="InterPro" id="IPR028082">
    <property type="entry name" value="Peripla_BP_I"/>
</dbReference>
<evidence type="ECO:0000313" key="5">
    <source>
        <dbReference type="EMBL" id="KWW17606.1"/>
    </source>
</evidence>
<name>A0A120GPA7_9BACI</name>
<dbReference type="CDD" id="cd01392">
    <property type="entry name" value="HTH_LacI"/>
    <property type="match status" value="1"/>
</dbReference>
<dbReference type="GO" id="GO:0003700">
    <property type="term" value="F:DNA-binding transcription factor activity"/>
    <property type="evidence" value="ECO:0007669"/>
    <property type="project" value="TreeGrafter"/>
</dbReference>